<comment type="caution">
    <text evidence="6">The sequence shown here is derived from an EMBL/GenBank/DDBJ whole genome shotgun (WGS) entry which is preliminary data.</text>
</comment>
<dbReference type="Pfam" id="PF00356">
    <property type="entry name" value="LacI"/>
    <property type="match status" value="1"/>
</dbReference>
<feature type="compositionally biased region" description="Polar residues" evidence="4">
    <location>
        <begin position="324"/>
        <end position="336"/>
    </location>
</feature>
<keyword evidence="3" id="KW-0804">Transcription</keyword>
<dbReference type="PANTHER" id="PTHR30146:SF109">
    <property type="entry name" value="HTH-TYPE TRANSCRIPTIONAL REGULATOR GALS"/>
    <property type="match status" value="1"/>
</dbReference>
<dbReference type="InterPro" id="IPR010982">
    <property type="entry name" value="Lambda_DNA-bd_dom_sf"/>
</dbReference>
<dbReference type="InterPro" id="IPR028082">
    <property type="entry name" value="Peripla_BP_I"/>
</dbReference>
<evidence type="ECO:0000256" key="2">
    <source>
        <dbReference type="ARBA" id="ARBA00023125"/>
    </source>
</evidence>
<organism evidence="6 7">
    <name type="scientific">Streptosporangium pseudovulgare</name>
    <dbReference type="NCBI Taxonomy" id="35765"/>
    <lineage>
        <taxon>Bacteria</taxon>
        <taxon>Bacillati</taxon>
        <taxon>Actinomycetota</taxon>
        <taxon>Actinomycetes</taxon>
        <taxon>Streptosporangiales</taxon>
        <taxon>Streptosporangiaceae</taxon>
        <taxon>Streptosporangium</taxon>
    </lineage>
</organism>
<evidence type="ECO:0000313" key="6">
    <source>
        <dbReference type="EMBL" id="GGQ22619.1"/>
    </source>
</evidence>
<dbReference type="PROSITE" id="PS50932">
    <property type="entry name" value="HTH_LACI_2"/>
    <property type="match status" value="1"/>
</dbReference>
<proteinExistence type="predicted"/>
<sequence length="366" mass="39340">MAGVAGVSTATAGRVLGGYGKVSETSRRKVEEAAQRLGYRANGLARSLIQGSTETIGVIVTDVGNSFFASAVRAIADEVRAAGYEMLLANTDADPQTEQRALRMMWEKRVDGVIIAPQGSGSVGHLRPLVDDGLPIVLLDRPLATLPEVDQVIINNTSCARSAVNHLIELGHRHIAVISEAAHDFPRLRSVTLAGGDAERPSAARLVGYLAALRRAGIDADEDLVVHSPYNRAAAERAVLGLLRRRPEVTAIFCTDNVLTSGAVAAIQRSGRRCPDDLSVIGFDDQDWTTLVRPQLTVVRQPRYELGSAAAHRLLQRIEERRSAPNNRSRAENTASGDAPKIQEAQRLVLRGRLIKRASTGPIPPG</sequence>
<feature type="region of interest" description="Disordered" evidence="4">
    <location>
        <begin position="319"/>
        <end position="343"/>
    </location>
</feature>
<feature type="domain" description="HTH lacI-type" evidence="5">
    <location>
        <begin position="1"/>
        <end position="50"/>
    </location>
</feature>
<protein>
    <submittedName>
        <fullName evidence="6">LacI family transcriptional regulator</fullName>
    </submittedName>
</protein>
<dbReference type="CDD" id="cd01392">
    <property type="entry name" value="HTH_LacI"/>
    <property type="match status" value="1"/>
</dbReference>
<dbReference type="SUPFAM" id="SSF47413">
    <property type="entry name" value="lambda repressor-like DNA-binding domains"/>
    <property type="match status" value="1"/>
</dbReference>
<dbReference type="InterPro" id="IPR001761">
    <property type="entry name" value="Peripla_BP/Lac1_sug-bd_dom"/>
</dbReference>
<dbReference type="SUPFAM" id="SSF53822">
    <property type="entry name" value="Periplasmic binding protein-like I"/>
    <property type="match status" value="1"/>
</dbReference>
<keyword evidence="1" id="KW-0805">Transcription regulation</keyword>
<dbReference type="Pfam" id="PF00532">
    <property type="entry name" value="Peripla_BP_1"/>
    <property type="match status" value="1"/>
</dbReference>
<dbReference type="InterPro" id="IPR000843">
    <property type="entry name" value="HTH_LacI"/>
</dbReference>
<evidence type="ECO:0000256" key="1">
    <source>
        <dbReference type="ARBA" id="ARBA00023015"/>
    </source>
</evidence>
<name>A0ABQ2RDP0_9ACTN</name>
<dbReference type="Gene3D" id="3.40.50.2300">
    <property type="match status" value="2"/>
</dbReference>
<dbReference type="SMART" id="SM00354">
    <property type="entry name" value="HTH_LACI"/>
    <property type="match status" value="1"/>
</dbReference>
<reference evidence="7" key="1">
    <citation type="journal article" date="2019" name="Int. J. Syst. Evol. Microbiol.">
        <title>The Global Catalogue of Microorganisms (GCM) 10K type strain sequencing project: providing services to taxonomists for standard genome sequencing and annotation.</title>
        <authorList>
            <consortium name="The Broad Institute Genomics Platform"/>
            <consortium name="The Broad Institute Genome Sequencing Center for Infectious Disease"/>
            <person name="Wu L."/>
            <person name="Ma J."/>
        </authorList>
    </citation>
    <scope>NUCLEOTIDE SEQUENCE [LARGE SCALE GENOMIC DNA]</scope>
    <source>
        <strain evidence="7">JCM 3115</strain>
    </source>
</reference>
<evidence type="ECO:0000256" key="4">
    <source>
        <dbReference type="SAM" id="MobiDB-lite"/>
    </source>
</evidence>
<dbReference type="EMBL" id="BMQJ01000018">
    <property type="protein sequence ID" value="GGQ22619.1"/>
    <property type="molecule type" value="Genomic_DNA"/>
</dbReference>
<dbReference type="CDD" id="cd06267">
    <property type="entry name" value="PBP1_LacI_sugar_binding-like"/>
    <property type="match status" value="1"/>
</dbReference>
<keyword evidence="7" id="KW-1185">Reference proteome</keyword>
<dbReference type="Proteomes" id="UP000611554">
    <property type="component" value="Unassembled WGS sequence"/>
</dbReference>
<evidence type="ECO:0000259" key="5">
    <source>
        <dbReference type="PROSITE" id="PS50932"/>
    </source>
</evidence>
<evidence type="ECO:0000256" key="3">
    <source>
        <dbReference type="ARBA" id="ARBA00023163"/>
    </source>
</evidence>
<gene>
    <name evidence="6" type="ORF">GCM10010140_61180</name>
</gene>
<evidence type="ECO:0000313" key="7">
    <source>
        <dbReference type="Proteomes" id="UP000611554"/>
    </source>
</evidence>
<dbReference type="PANTHER" id="PTHR30146">
    <property type="entry name" value="LACI-RELATED TRANSCRIPTIONAL REPRESSOR"/>
    <property type="match status" value="1"/>
</dbReference>
<keyword evidence="2" id="KW-0238">DNA-binding</keyword>
<dbReference type="Gene3D" id="1.10.260.40">
    <property type="entry name" value="lambda repressor-like DNA-binding domains"/>
    <property type="match status" value="1"/>
</dbReference>
<accession>A0ABQ2RDP0</accession>